<evidence type="ECO:0000313" key="18">
    <source>
        <dbReference type="Proteomes" id="UP000652761"/>
    </source>
</evidence>
<dbReference type="Gene3D" id="1.20.58.1040">
    <property type="match status" value="1"/>
</dbReference>
<keyword evidence="7 15" id="KW-0732">Signal</keyword>
<dbReference type="PROSITE" id="PS00587">
    <property type="entry name" value="GLYCOSYL_HYDROL_F17"/>
    <property type="match status" value="1"/>
</dbReference>
<keyword evidence="10" id="KW-1015">Disulfide bond</keyword>
<sequence length="478" mass="51904">MRRPRTQMARLLFLPLMLPLVLLFAAHPVQAAVSSTLGINYGQLGKDLPSPSRAVQLIRSVRAARVKLYDANPAILSALVGTPLQASVMLPNQLIPDAAANQSFADHWVASNLLPFRSSVHIRFLLVGNEILSDYSVRNSTWPHLVTAMERLRRSLKTHSLRRVKVGTTLAMDALGTSFPPSAGAFRPDVAQSVMAPMLRFLRRSRSFYFVDVYPYLAWAANPDAIALDYALMEQGAKTYTDPASGLLYTNLLEQQLDAVYAAMTRLGFRDVPLVIAETGWPNGGDYDQIGANVYNAAIYNRNLARRLAAKPPIGTPARPFTVIPTFVFALFNEDQKPGPGTERHWGLFHPNGTAVYGVDLAGRTPDAAFAPLPAPTNNEPYRGKIWCVAAAGKEANVTDLGAAVAYACGQVPGACGAIKPGGKCYRADSAVWHASYAFNAYWQQFRRTGGTCFFNGLAAQTIQDPSVGSCKFPSLAS</sequence>
<dbReference type="InterPro" id="IPR017853">
    <property type="entry name" value="GH"/>
</dbReference>
<dbReference type="Proteomes" id="UP000652761">
    <property type="component" value="Unassembled WGS sequence"/>
</dbReference>
<dbReference type="GO" id="GO:0042973">
    <property type="term" value="F:glucan endo-1,3-beta-D-glucosidase activity"/>
    <property type="evidence" value="ECO:0007669"/>
    <property type="project" value="UniProtKB-EC"/>
</dbReference>
<feature type="chain" id="PRO_5032638026" description="glucan endo-1,3-beta-D-glucosidase" evidence="15">
    <location>
        <begin position="32"/>
        <end position="478"/>
    </location>
</feature>
<dbReference type="SUPFAM" id="SSF51445">
    <property type="entry name" value="(Trans)glycosidases"/>
    <property type="match status" value="1"/>
</dbReference>
<dbReference type="OrthoDB" id="941679at2759"/>
<keyword evidence="6" id="KW-0336">GPI-anchor</keyword>
<evidence type="ECO:0000256" key="1">
    <source>
        <dbReference type="ARBA" id="ARBA00000382"/>
    </source>
</evidence>
<dbReference type="Gene3D" id="3.20.20.80">
    <property type="entry name" value="Glycosidases"/>
    <property type="match status" value="1"/>
</dbReference>
<dbReference type="EMBL" id="NMUH01000994">
    <property type="protein sequence ID" value="MQL87669.1"/>
    <property type="molecule type" value="Genomic_DNA"/>
</dbReference>
<dbReference type="GO" id="GO:0005975">
    <property type="term" value="P:carbohydrate metabolic process"/>
    <property type="evidence" value="ECO:0007669"/>
    <property type="project" value="InterPro"/>
</dbReference>
<evidence type="ECO:0000256" key="14">
    <source>
        <dbReference type="RuleBase" id="RU004336"/>
    </source>
</evidence>
<evidence type="ECO:0000256" key="2">
    <source>
        <dbReference type="ARBA" id="ARBA00004609"/>
    </source>
</evidence>
<evidence type="ECO:0000256" key="3">
    <source>
        <dbReference type="ARBA" id="ARBA00008773"/>
    </source>
</evidence>
<evidence type="ECO:0000256" key="9">
    <source>
        <dbReference type="ARBA" id="ARBA00023136"/>
    </source>
</evidence>
<keyword evidence="8 14" id="KW-0378">Hydrolase</keyword>
<keyword evidence="9" id="KW-0472">Membrane</keyword>
<dbReference type="FunFam" id="1.20.58.1040:FF:000001">
    <property type="entry name" value="Glucan endo-1,3-beta-glucosidase 4"/>
    <property type="match status" value="1"/>
</dbReference>
<keyword evidence="12 14" id="KW-0326">Glycosidase</keyword>
<name>A0A843V7V0_COLES</name>
<dbReference type="GO" id="GO:0009506">
    <property type="term" value="C:plasmodesma"/>
    <property type="evidence" value="ECO:0007669"/>
    <property type="project" value="UniProtKB-ARBA"/>
</dbReference>
<evidence type="ECO:0000313" key="17">
    <source>
        <dbReference type="EMBL" id="MQL87669.1"/>
    </source>
</evidence>
<feature type="signal peptide" evidence="15">
    <location>
        <begin position="1"/>
        <end position="31"/>
    </location>
</feature>
<organism evidence="17 18">
    <name type="scientific">Colocasia esculenta</name>
    <name type="common">Wild taro</name>
    <name type="synonym">Arum esculentum</name>
    <dbReference type="NCBI Taxonomy" id="4460"/>
    <lineage>
        <taxon>Eukaryota</taxon>
        <taxon>Viridiplantae</taxon>
        <taxon>Streptophyta</taxon>
        <taxon>Embryophyta</taxon>
        <taxon>Tracheophyta</taxon>
        <taxon>Spermatophyta</taxon>
        <taxon>Magnoliopsida</taxon>
        <taxon>Liliopsida</taxon>
        <taxon>Araceae</taxon>
        <taxon>Aroideae</taxon>
        <taxon>Colocasieae</taxon>
        <taxon>Colocasia</taxon>
    </lineage>
</organism>
<evidence type="ECO:0000256" key="8">
    <source>
        <dbReference type="ARBA" id="ARBA00022801"/>
    </source>
</evidence>
<proteinExistence type="inferred from homology"/>
<evidence type="ECO:0000259" key="16">
    <source>
        <dbReference type="SMART" id="SM00768"/>
    </source>
</evidence>
<gene>
    <name evidence="17" type="ORF">Taro_020214</name>
</gene>
<feature type="domain" description="X8" evidence="16">
    <location>
        <begin position="386"/>
        <end position="473"/>
    </location>
</feature>
<keyword evidence="11" id="KW-0325">Glycoprotein</keyword>
<evidence type="ECO:0000256" key="15">
    <source>
        <dbReference type="SAM" id="SignalP"/>
    </source>
</evidence>
<reference evidence="17" key="1">
    <citation type="submission" date="2017-07" db="EMBL/GenBank/DDBJ databases">
        <title>Taro Niue Genome Assembly and Annotation.</title>
        <authorList>
            <person name="Atibalentja N."/>
            <person name="Keating K."/>
            <person name="Fields C.J."/>
        </authorList>
    </citation>
    <scope>NUCLEOTIDE SEQUENCE</scope>
    <source>
        <strain evidence="17">Niue_2</strain>
        <tissue evidence="17">Leaf</tissue>
    </source>
</reference>
<comment type="catalytic activity">
    <reaction evidence="1">
        <text>Hydrolysis of (1-&gt;3)-beta-D-glucosidic linkages in (1-&gt;3)-beta-D-glucans.</text>
        <dbReference type="EC" id="3.2.1.39"/>
    </reaction>
</comment>
<dbReference type="PANTHER" id="PTHR32227">
    <property type="entry name" value="GLUCAN ENDO-1,3-BETA-GLUCOSIDASE BG1-RELATED-RELATED"/>
    <property type="match status" value="1"/>
</dbReference>
<evidence type="ECO:0000256" key="13">
    <source>
        <dbReference type="RuleBase" id="RU004335"/>
    </source>
</evidence>
<dbReference type="InterPro" id="IPR044965">
    <property type="entry name" value="Glyco_hydro_17_plant"/>
</dbReference>
<evidence type="ECO:0000256" key="5">
    <source>
        <dbReference type="ARBA" id="ARBA00022475"/>
    </source>
</evidence>
<keyword evidence="18" id="KW-1185">Reference proteome</keyword>
<keyword evidence="6" id="KW-0449">Lipoprotein</keyword>
<keyword evidence="5" id="KW-1003">Cell membrane</keyword>
<evidence type="ECO:0000256" key="11">
    <source>
        <dbReference type="ARBA" id="ARBA00023180"/>
    </source>
</evidence>
<dbReference type="FunFam" id="3.20.20.80:FF:000005">
    <property type="entry name" value="Glucan endo-1,3-beta-glucosidase 14"/>
    <property type="match status" value="1"/>
</dbReference>
<dbReference type="InterPro" id="IPR012946">
    <property type="entry name" value="X8"/>
</dbReference>
<comment type="similarity">
    <text evidence="3 13">Belongs to the glycosyl hydrolase 17 family.</text>
</comment>
<evidence type="ECO:0000256" key="6">
    <source>
        <dbReference type="ARBA" id="ARBA00022622"/>
    </source>
</evidence>
<dbReference type="EC" id="3.2.1.39" evidence="4"/>
<accession>A0A843V7V0</accession>
<dbReference type="Pfam" id="PF00332">
    <property type="entry name" value="Glyco_hydro_17"/>
    <property type="match status" value="1"/>
</dbReference>
<dbReference type="SMART" id="SM00768">
    <property type="entry name" value="X8"/>
    <property type="match status" value="1"/>
</dbReference>
<comment type="subcellular location">
    <subcellularLocation>
        <location evidence="2">Cell membrane</location>
        <topology evidence="2">Lipid-anchor</topology>
        <topology evidence="2">GPI-anchor</topology>
    </subcellularLocation>
</comment>
<evidence type="ECO:0000256" key="7">
    <source>
        <dbReference type="ARBA" id="ARBA00022729"/>
    </source>
</evidence>
<evidence type="ECO:0000256" key="4">
    <source>
        <dbReference type="ARBA" id="ARBA00012780"/>
    </source>
</evidence>
<dbReference type="AlphaFoldDB" id="A0A843V7V0"/>
<dbReference type="GO" id="GO:0005886">
    <property type="term" value="C:plasma membrane"/>
    <property type="evidence" value="ECO:0007669"/>
    <property type="project" value="UniProtKB-SubCell"/>
</dbReference>
<dbReference type="Pfam" id="PF07983">
    <property type="entry name" value="X8"/>
    <property type="match status" value="1"/>
</dbReference>
<protein>
    <recommendedName>
        <fullName evidence="4">glucan endo-1,3-beta-D-glucosidase</fullName>
        <ecNumber evidence="4">3.2.1.39</ecNumber>
    </recommendedName>
</protein>
<dbReference type="InterPro" id="IPR000490">
    <property type="entry name" value="Glyco_hydro_17"/>
</dbReference>
<dbReference type="GO" id="GO:0098552">
    <property type="term" value="C:side of membrane"/>
    <property type="evidence" value="ECO:0007669"/>
    <property type="project" value="UniProtKB-KW"/>
</dbReference>
<comment type="caution">
    <text evidence="17">The sequence shown here is derived from an EMBL/GenBank/DDBJ whole genome shotgun (WGS) entry which is preliminary data.</text>
</comment>
<evidence type="ECO:0000256" key="10">
    <source>
        <dbReference type="ARBA" id="ARBA00023157"/>
    </source>
</evidence>
<evidence type="ECO:0000256" key="12">
    <source>
        <dbReference type="ARBA" id="ARBA00023295"/>
    </source>
</evidence>